<dbReference type="Pfam" id="PF02518">
    <property type="entry name" value="HATPase_c"/>
    <property type="match status" value="1"/>
</dbReference>
<evidence type="ECO:0000256" key="3">
    <source>
        <dbReference type="ARBA" id="ARBA00022553"/>
    </source>
</evidence>
<keyword evidence="6 11" id="KW-0418">Kinase</keyword>
<sequence>MDKKPAKDVEQSLGLVKFISWSSLAFILLINLFLSIFLSNYGRQEVLSKQKEFARLLAENLNHQIYQRFTLPTVLGFGRVELQQPAQYEQLEKVITSTIHSFHVMDLRIYDFDKRISFATEKDLIGQTGYTGEAVVEALDNGKSDFQVLSRTGALGGILDFTPQPGAVILRTIYPLRTERPMSSGAPAGVIMGVLEITQDITEDYQKVVNFQRIIILSAVASSLALYVALAVIMRRAGRINAQRIQEREALERELQQQEKLAGMGRVVAGIAHEIRNPLGIIRSSAELLLKKAEKTGDPTSRILAAIFEESKRLSKTVGDFLDYARPKTPRQEDVDLALILDQVLAFLESKCEEHGVAVVRDYAKGAIIRGDKDLLYRAVYNIVGNALDAMVMAPAQSVPPGGHRLEIRLTADSNGVLLAIADTGPGFDPGHKDKAPDPFFTTKDTGTGLGLAIVKNILESHNATLTLDNAEDGGAKVEMRFLKKAC</sequence>
<protein>
    <recommendedName>
        <fullName evidence="2">histidine kinase</fullName>
        <ecNumber evidence="2">2.7.13.3</ecNumber>
    </recommendedName>
</protein>
<feature type="domain" description="Histidine kinase" evidence="10">
    <location>
        <begin position="270"/>
        <end position="486"/>
    </location>
</feature>
<dbReference type="Gene3D" id="1.10.287.130">
    <property type="match status" value="1"/>
</dbReference>
<evidence type="ECO:0000313" key="12">
    <source>
        <dbReference type="Proteomes" id="UP000469724"/>
    </source>
</evidence>
<keyword evidence="5" id="KW-0547">Nucleotide-binding</keyword>
<evidence type="ECO:0000313" key="11">
    <source>
        <dbReference type="EMBL" id="NDY56914.1"/>
    </source>
</evidence>
<organism evidence="11 12">
    <name type="scientific">Desulfolutivibrio sulfodismutans</name>
    <dbReference type="NCBI Taxonomy" id="63561"/>
    <lineage>
        <taxon>Bacteria</taxon>
        <taxon>Pseudomonadati</taxon>
        <taxon>Thermodesulfobacteriota</taxon>
        <taxon>Desulfovibrionia</taxon>
        <taxon>Desulfovibrionales</taxon>
        <taxon>Desulfovibrionaceae</taxon>
        <taxon>Desulfolutivibrio</taxon>
    </lineage>
</organism>
<gene>
    <name evidence="11" type="ORF">G3N56_09195</name>
</gene>
<evidence type="ECO:0000256" key="1">
    <source>
        <dbReference type="ARBA" id="ARBA00000085"/>
    </source>
</evidence>
<keyword evidence="3" id="KW-0597">Phosphoprotein</keyword>
<keyword evidence="12" id="KW-1185">Reference proteome</keyword>
<evidence type="ECO:0000256" key="2">
    <source>
        <dbReference type="ARBA" id="ARBA00012438"/>
    </source>
</evidence>
<dbReference type="AlphaFoldDB" id="A0A7K3NL41"/>
<proteinExistence type="predicted"/>
<dbReference type="Gene3D" id="3.30.565.10">
    <property type="entry name" value="Histidine kinase-like ATPase, C-terminal domain"/>
    <property type="match status" value="1"/>
</dbReference>
<dbReference type="CDD" id="cd00082">
    <property type="entry name" value="HisKA"/>
    <property type="match status" value="1"/>
</dbReference>
<evidence type="ECO:0000259" key="10">
    <source>
        <dbReference type="PROSITE" id="PS50109"/>
    </source>
</evidence>
<feature type="transmembrane region" description="Helical" evidence="9">
    <location>
        <begin position="214"/>
        <end position="234"/>
    </location>
</feature>
<dbReference type="Pfam" id="PF00512">
    <property type="entry name" value="HisKA"/>
    <property type="match status" value="1"/>
</dbReference>
<accession>A0A7K3NL41</accession>
<dbReference type="GO" id="GO:0000155">
    <property type="term" value="F:phosphorelay sensor kinase activity"/>
    <property type="evidence" value="ECO:0007669"/>
    <property type="project" value="InterPro"/>
</dbReference>
<dbReference type="RefSeq" id="WP_163301962.1">
    <property type="nucleotide sequence ID" value="NZ_JAAGRQ010000031.1"/>
</dbReference>
<dbReference type="Proteomes" id="UP000469724">
    <property type="component" value="Unassembled WGS sequence"/>
</dbReference>
<keyword evidence="9" id="KW-0472">Membrane</keyword>
<dbReference type="GO" id="GO:0005524">
    <property type="term" value="F:ATP binding"/>
    <property type="evidence" value="ECO:0007669"/>
    <property type="project" value="UniProtKB-KW"/>
</dbReference>
<keyword evidence="9" id="KW-0812">Transmembrane</keyword>
<feature type="transmembrane region" description="Helical" evidence="9">
    <location>
        <begin position="20"/>
        <end position="41"/>
    </location>
</feature>
<dbReference type="SMART" id="SM00388">
    <property type="entry name" value="HisKA"/>
    <property type="match status" value="1"/>
</dbReference>
<dbReference type="PANTHER" id="PTHR43065">
    <property type="entry name" value="SENSOR HISTIDINE KINASE"/>
    <property type="match status" value="1"/>
</dbReference>
<keyword evidence="4" id="KW-0808">Transferase</keyword>
<evidence type="ECO:0000256" key="8">
    <source>
        <dbReference type="ARBA" id="ARBA00023012"/>
    </source>
</evidence>
<keyword evidence="9" id="KW-1133">Transmembrane helix</keyword>
<dbReference type="PROSITE" id="PS50109">
    <property type="entry name" value="HIS_KIN"/>
    <property type="match status" value="1"/>
</dbReference>
<comment type="catalytic activity">
    <reaction evidence="1">
        <text>ATP + protein L-histidine = ADP + protein N-phospho-L-histidine.</text>
        <dbReference type="EC" id="2.7.13.3"/>
    </reaction>
</comment>
<evidence type="ECO:0000256" key="4">
    <source>
        <dbReference type="ARBA" id="ARBA00022679"/>
    </source>
</evidence>
<comment type="caution">
    <text evidence="11">The sequence shown here is derived from an EMBL/GenBank/DDBJ whole genome shotgun (WGS) entry which is preliminary data.</text>
</comment>
<keyword evidence="7" id="KW-0067">ATP-binding</keyword>
<dbReference type="InterPro" id="IPR004358">
    <property type="entry name" value="Sig_transdc_His_kin-like_C"/>
</dbReference>
<reference evidence="11 12" key="1">
    <citation type="submission" date="2020-02" db="EMBL/GenBank/DDBJ databases">
        <title>Comparative genomics of sulfur disproportionating microorganisms.</title>
        <authorList>
            <person name="Ward L.M."/>
            <person name="Bertran E."/>
            <person name="Johnston D.T."/>
        </authorList>
    </citation>
    <scope>NUCLEOTIDE SEQUENCE [LARGE SCALE GENOMIC DNA]</scope>
    <source>
        <strain evidence="11 12">DSM 3696</strain>
    </source>
</reference>
<dbReference type="SMART" id="SM00387">
    <property type="entry name" value="HATPase_c"/>
    <property type="match status" value="1"/>
</dbReference>
<evidence type="ECO:0000256" key="7">
    <source>
        <dbReference type="ARBA" id="ARBA00022840"/>
    </source>
</evidence>
<dbReference type="InterPro" id="IPR036097">
    <property type="entry name" value="HisK_dim/P_sf"/>
</dbReference>
<evidence type="ECO:0000256" key="5">
    <source>
        <dbReference type="ARBA" id="ARBA00022741"/>
    </source>
</evidence>
<dbReference type="SUPFAM" id="SSF47384">
    <property type="entry name" value="Homodimeric domain of signal transducing histidine kinase"/>
    <property type="match status" value="1"/>
</dbReference>
<dbReference type="SUPFAM" id="SSF55874">
    <property type="entry name" value="ATPase domain of HSP90 chaperone/DNA topoisomerase II/histidine kinase"/>
    <property type="match status" value="1"/>
</dbReference>
<keyword evidence="8" id="KW-0902">Two-component regulatory system</keyword>
<name>A0A7K3NL41_9BACT</name>
<dbReference type="InterPro" id="IPR003594">
    <property type="entry name" value="HATPase_dom"/>
</dbReference>
<evidence type="ECO:0000256" key="9">
    <source>
        <dbReference type="SAM" id="Phobius"/>
    </source>
</evidence>
<dbReference type="InterPro" id="IPR003661">
    <property type="entry name" value="HisK_dim/P_dom"/>
</dbReference>
<dbReference type="EC" id="2.7.13.3" evidence="2"/>
<dbReference type="InterPro" id="IPR036890">
    <property type="entry name" value="HATPase_C_sf"/>
</dbReference>
<evidence type="ECO:0000256" key="6">
    <source>
        <dbReference type="ARBA" id="ARBA00022777"/>
    </source>
</evidence>
<dbReference type="EMBL" id="JAAGRQ010000031">
    <property type="protein sequence ID" value="NDY56914.1"/>
    <property type="molecule type" value="Genomic_DNA"/>
</dbReference>
<dbReference type="PRINTS" id="PR00344">
    <property type="entry name" value="BCTRLSENSOR"/>
</dbReference>
<dbReference type="InterPro" id="IPR005467">
    <property type="entry name" value="His_kinase_dom"/>
</dbReference>
<dbReference type="PANTHER" id="PTHR43065:SF10">
    <property type="entry name" value="PEROXIDE STRESS-ACTIVATED HISTIDINE KINASE MAK3"/>
    <property type="match status" value="1"/>
</dbReference>